<name>A0ABU6P2Y6_9BACI</name>
<gene>
    <name evidence="1" type="ORF">P9271_20600</name>
</gene>
<organism evidence="1 2">
    <name type="scientific">Metabacillus fastidiosus</name>
    <dbReference type="NCBI Taxonomy" id="1458"/>
    <lineage>
        <taxon>Bacteria</taxon>
        <taxon>Bacillati</taxon>
        <taxon>Bacillota</taxon>
        <taxon>Bacilli</taxon>
        <taxon>Bacillales</taxon>
        <taxon>Bacillaceae</taxon>
        <taxon>Metabacillus</taxon>
    </lineage>
</organism>
<dbReference type="EMBL" id="JARTFS010000018">
    <property type="protein sequence ID" value="MED4403714.1"/>
    <property type="molecule type" value="Genomic_DNA"/>
</dbReference>
<protein>
    <recommendedName>
        <fullName evidence="3">KTSC domain-containing protein</fullName>
    </recommendedName>
</protein>
<proteinExistence type="predicted"/>
<evidence type="ECO:0008006" key="3">
    <source>
        <dbReference type="Google" id="ProtNLM"/>
    </source>
</evidence>
<keyword evidence="2" id="KW-1185">Reference proteome</keyword>
<evidence type="ECO:0000313" key="2">
    <source>
        <dbReference type="Proteomes" id="UP001342826"/>
    </source>
</evidence>
<dbReference type="Proteomes" id="UP001342826">
    <property type="component" value="Unassembled WGS sequence"/>
</dbReference>
<sequence length="54" mass="6444">MTWITDDNEFVKLDFINTITHYQCVSLPANLIKDFGTLEQIKMKYPIFNKEYVN</sequence>
<dbReference type="RefSeq" id="WP_328015831.1">
    <property type="nucleotide sequence ID" value="NZ_JARTFS010000018.1"/>
</dbReference>
<comment type="caution">
    <text evidence="1">The sequence shown here is derived from an EMBL/GenBank/DDBJ whole genome shotgun (WGS) entry which is preliminary data.</text>
</comment>
<reference evidence="1 2" key="1">
    <citation type="submission" date="2023-03" db="EMBL/GenBank/DDBJ databases">
        <title>Bacillus Genome Sequencing.</title>
        <authorList>
            <person name="Dunlap C."/>
        </authorList>
    </citation>
    <scope>NUCLEOTIDE SEQUENCE [LARGE SCALE GENOMIC DNA]</scope>
    <source>
        <strain evidence="1 2">NRS-1717</strain>
    </source>
</reference>
<evidence type="ECO:0000313" key="1">
    <source>
        <dbReference type="EMBL" id="MED4403714.1"/>
    </source>
</evidence>
<accession>A0ABU6P2Y6</accession>